<dbReference type="Proteomes" id="UP001595974">
    <property type="component" value="Unassembled WGS sequence"/>
</dbReference>
<evidence type="ECO:0000313" key="3">
    <source>
        <dbReference type="Proteomes" id="UP001595974"/>
    </source>
</evidence>
<protein>
    <submittedName>
        <fullName evidence="2">HD-GYP domain-containing protein</fullName>
        <ecNumber evidence="2">3.1.4.-</ecNumber>
    </submittedName>
</protein>
<accession>A0ABW1ALL8</accession>
<organism evidence="2 3">
    <name type="scientific">Thauera sinica</name>
    <dbReference type="NCBI Taxonomy" id="2665146"/>
    <lineage>
        <taxon>Bacteria</taxon>
        <taxon>Pseudomonadati</taxon>
        <taxon>Pseudomonadota</taxon>
        <taxon>Betaproteobacteria</taxon>
        <taxon>Rhodocyclales</taxon>
        <taxon>Zoogloeaceae</taxon>
        <taxon>Thauera</taxon>
    </lineage>
</organism>
<dbReference type="EMBL" id="JBHSOG010000007">
    <property type="protein sequence ID" value="MFC5768098.1"/>
    <property type="molecule type" value="Genomic_DNA"/>
</dbReference>
<dbReference type="InterPro" id="IPR003607">
    <property type="entry name" value="HD/PDEase_dom"/>
</dbReference>
<sequence length="418" mass="46251">MDQRPHYVRSVTEMGERQSIVAHEDIYASNGMKLLARGASVDRSYIDLLCRHKLRAPLDLALSAENQVDSTQLAFEANKLLASDSVMATLAERSGDPLGFRQCLGALPLPAPIMFRLTVMREMRSALFDHSLRIALITYALAVRMNVPRRDLNDLLIAALCHDLGEMHTDPELLAPGHSITLQERRFIHVHPVTGYVLLCDVPSISNATLQAVLQHHERLDGSGYPAGLSGGRIHAFARILCVAEVTEGLVRRGDPRRVDVLLRLNHQRFDTEVTHTLRELLLIGQPSPDIRPPALDPTAQLARFERLFADSPGLIERLEGRPDGAQELAFVRERIAMLRALVHNSGMSPEYHDALVDVIREDPEVASEFAATMDELKWLMLDIANEIERRAALVALVDDEAAGVAAELLALLRGTGA</sequence>
<dbReference type="PANTHER" id="PTHR43155:SF2">
    <property type="entry name" value="CYCLIC DI-GMP PHOSPHODIESTERASE PA4108"/>
    <property type="match status" value="1"/>
</dbReference>
<evidence type="ECO:0000313" key="2">
    <source>
        <dbReference type="EMBL" id="MFC5768098.1"/>
    </source>
</evidence>
<dbReference type="Gene3D" id="1.10.3210.10">
    <property type="entry name" value="Hypothetical protein af1432"/>
    <property type="match status" value="1"/>
</dbReference>
<keyword evidence="2" id="KW-0378">Hydrolase</keyword>
<keyword evidence="3" id="KW-1185">Reference proteome</keyword>
<dbReference type="EC" id="3.1.4.-" evidence="2"/>
<dbReference type="CDD" id="cd00077">
    <property type="entry name" value="HDc"/>
    <property type="match status" value="1"/>
</dbReference>
<gene>
    <name evidence="2" type="ORF">ACFPTN_01795</name>
</gene>
<reference evidence="3" key="1">
    <citation type="journal article" date="2019" name="Int. J. Syst. Evol. Microbiol.">
        <title>The Global Catalogue of Microorganisms (GCM) 10K type strain sequencing project: providing services to taxonomists for standard genome sequencing and annotation.</title>
        <authorList>
            <consortium name="The Broad Institute Genomics Platform"/>
            <consortium name="The Broad Institute Genome Sequencing Center for Infectious Disease"/>
            <person name="Wu L."/>
            <person name="Ma J."/>
        </authorList>
    </citation>
    <scope>NUCLEOTIDE SEQUENCE [LARGE SCALE GENOMIC DNA]</scope>
    <source>
        <strain evidence="3">SHR3</strain>
    </source>
</reference>
<dbReference type="InterPro" id="IPR037522">
    <property type="entry name" value="HD_GYP_dom"/>
</dbReference>
<proteinExistence type="predicted"/>
<dbReference type="RefSeq" id="WP_157748583.1">
    <property type="nucleotide sequence ID" value="NZ_JBHSOG010000007.1"/>
</dbReference>
<dbReference type="GO" id="GO:0016787">
    <property type="term" value="F:hydrolase activity"/>
    <property type="evidence" value="ECO:0007669"/>
    <property type="project" value="UniProtKB-KW"/>
</dbReference>
<dbReference type="PROSITE" id="PS51832">
    <property type="entry name" value="HD_GYP"/>
    <property type="match status" value="1"/>
</dbReference>
<dbReference type="SMART" id="SM00471">
    <property type="entry name" value="HDc"/>
    <property type="match status" value="1"/>
</dbReference>
<dbReference type="PANTHER" id="PTHR43155">
    <property type="entry name" value="CYCLIC DI-GMP PHOSPHODIESTERASE PA4108-RELATED"/>
    <property type="match status" value="1"/>
</dbReference>
<dbReference type="Pfam" id="PF13487">
    <property type="entry name" value="HD_5"/>
    <property type="match status" value="1"/>
</dbReference>
<comment type="caution">
    <text evidence="2">The sequence shown here is derived from an EMBL/GenBank/DDBJ whole genome shotgun (WGS) entry which is preliminary data.</text>
</comment>
<feature type="domain" description="HD-GYP" evidence="1">
    <location>
        <begin position="106"/>
        <end position="301"/>
    </location>
</feature>
<evidence type="ECO:0000259" key="1">
    <source>
        <dbReference type="PROSITE" id="PS51832"/>
    </source>
</evidence>
<dbReference type="SUPFAM" id="SSF109604">
    <property type="entry name" value="HD-domain/PDEase-like"/>
    <property type="match status" value="1"/>
</dbReference>
<name>A0ABW1ALL8_9RHOO</name>